<evidence type="ECO:0000256" key="1">
    <source>
        <dbReference type="ARBA" id="ARBA00010476"/>
    </source>
</evidence>
<keyword evidence="3" id="KW-0175">Coiled coil</keyword>
<dbReference type="GO" id="GO:0051087">
    <property type="term" value="F:protein-folding chaperone binding"/>
    <property type="evidence" value="ECO:0007669"/>
    <property type="project" value="InterPro"/>
</dbReference>
<feature type="region of interest" description="Disordered" evidence="4">
    <location>
        <begin position="49"/>
        <end position="90"/>
    </location>
</feature>
<comment type="caution">
    <text evidence="6">The sequence shown here is derived from an EMBL/GenBank/DDBJ whole genome shotgun (WGS) entry which is preliminary data.</text>
</comment>
<name>A0AAN7CEW6_9PEZI</name>
<dbReference type="InterPro" id="IPR009073">
    <property type="entry name" value="HscB_oligo_C"/>
</dbReference>
<feature type="region of interest" description="Disordered" evidence="4">
    <location>
        <begin position="138"/>
        <end position="167"/>
    </location>
</feature>
<evidence type="ECO:0000256" key="2">
    <source>
        <dbReference type="ARBA" id="ARBA00023186"/>
    </source>
</evidence>
<dbReference type="AlphaFoldDB" id="A0AAN7CEW6"/>
<evidence type="ECO:0000256" key="4">
    <source>
        <dbReference type="SAM" id="MobiDB-lite"/>
    </source>
</evidence>
<evidence type="ECO:0000259" key="5">
    <source>
        <dbReference type="Pfam" id="PF07743"/>
    </source>
</evidence>
<protein>
    <submittedName>
        <fullName evidence="6">HSCB C-terminal oligomerization domain-containing protein</fullName>
    </submittedName>
</protein>
<dbReference type="SUPFAM" id="SSF47144">
    <property type="entry name" value="HSC20 (HSCB), C-terminal oligomerisation domain"/>
    <property type="match status" value="1"/>
</dbReference>
<dbReference type="PANTHER" id="PTHR14021">
    <property type="entry name" value="IRON-SULFUR CLUSTER CO-CHAPERONE PROTEIN HSCB"/>
    <property type="match status" value="1"/>
</dbReference>
<keyword evidence="2" id="KW-0143">Chaperone</keyword>
<feature type="domain" description="Co-chaperone HscB C-terminal oligomerisation" evidence="5">
    <location>
        <begin position="215"/>
        <end position="285"/>
    </location>
</feature>
<keyword evidence="7" id="KW-1185">Reference proteome</keyword>
<evidence type="ECO:0000313" key="7">
    <source>
        <dbReference type="Proteomes" id="UP001303760"/>
    </source>
</evidence>
<comment type="similarity">
    <text evidence="1">Belongs to the HscB family.</text>
</comment>
<dbReference type="GO" id="GO:0005739">
    <property type="term" value="C:mitochondrion"/>
    <property type="evidence" value="ECO:0007669"/>
    <property type="project" value="TreeGrafter"/>
</dbReference>
<dbReference type="InterPro" id="IPR004640">
    <property type="entry name" value="HscB"/>
</dbReference>
<reference evidence="6" key="1">
    <citation type="journal article" date="2023" name="Mol. Phylogenet. Evol.">
        <title>Genome-scale phylogeny and comparative genomics of the fungal order Sordariales.</title>
        <authorList>
            <person name="Hensen N."/>
            <person name="Bonometti L."/>
            <person name="Westerberg I."/>
            <person name="Brannstrom I.O."/>
            <person name="Guillou S."/>
            <person name="Cros-Aarteil S."/>
            <person name="Calhoun S."/>
            <person name="Haridas S."/>
            <person name="Kuo A."/>
            <person name="Mondo S."/>
            <person name="Pangilinan J."/>
            <person name="Riley R."/>
            <person name="LaButti K."/>
            <person name="Andreopoulos B."/>
            <person name="Lipzen A."/>
            <person name="Chen C."/>
            <person name="Yan M."/>
            <person name="Daum C."/>
            <person name="Ng V."/>
            <person name="Clum A."/>
            <person name="Steindorff A."/>
            <person name="Ohm R.A."/>
            <person name="Martin F."/>
            <person name="Silar P."/>
            <person name="Natvig D.O."/>
            <person name="Lalanne C."/>
            <person name="Gautier V."/>
            <person name="Ament-Velasquez S.L."/>
            <person name="Kruys A."/>
            <person name="Hutchinson M.I."/>
            <person name="Powell A.J."/>
            <person name="Barry K."/>
            <person name="Miller A.N."/>
            <person name="Grigoriev I.V."/>
            <person name="Debuchy R."/>
            <person name="Gladieux P."/>
            <person name="Hiltunen Thoren M."/>
            <person name="Johannesson H."/>
        </authorList>
    </citation>
    <scope>NUCLEOTIDE SEQUENCE</scope>
    <source>
        <strain evidence="6">CBS 532.94</strain>
    </source>
</reference>
<dbReference type="NCBIfam" id="TIGR00714">
    <property type="entry name" value="hscB"/>
    <property type="match status" value="1"/>
</dbReference>
<dbReference type="EMBL" id="MU860042">
    <property type="protein sequence ID" value="KAK4240326.1"/>
    <property type="molecule type" value="Genomic_DNA"/>
</dbReference>
<evidence type="ECO:0000256" key="3">
    <source>
        <dbReference type="SAM" id="Coils"/>
    </source>
</evidence>
<dbReference type="InterPro" id="IPR036386">
    <property type="entry name" value="HscB_C_sf"/>
</dbReference>
<dbReference type="GO" id="GO:0044571">
    <property type="term" value="P:[2Fe-2S] cluster assembly"/>
    <property type="evidence" value="ECO:0007669"/>
    <property type="project" value="InterPro"/>
</dbReference>
<dbReference type="GO" id="GO:0051259">
    <property type="term" value="P:protein complex oligomerization"/>
    <property type="evidence" value="ECO:0007669"/>
    <property type="project" value="InterPro"/>
</dbReference>
<evidence type="ECO:0000313" key="6">
    <source>
        <dbReference type="EMBL" id="KAK4240326.1"/>
    </source>
</evidence>
<dbReference type="Gene3D" id="1.20.1280.20">
    <property type="entry name" value="HscB, C-terminal domain"/>
    <property type="match status" value="1"/>
</dbReference>
<organism evidence="6 7">
    <name type="scientific">Achaetomium macrosporum</name>
    <dbReference type="NCBI Taxonomy" id="79813"/>
    <lineage>
        <taxon>Eukaryota</taxon>
        <taxon>Fungi</taxon>
        <taxon>Dikarya</taxon>
        <taxon>Ascomycota</taxon>
        <taxon>Pezizomycotina</taxon>
        <taxon>Sordariomycetes</taxon>
        <taxon>Sordariomycetidae</taxon>
        <taxon>Sordariales</taxon>
        <taxon>Chaetomiaceae</taxon>
        <taxon>Achaetomium</taxon>
    </lineage>
</organism>
<dbReference type="InterPro" id="IPR036869">
    <property type="entry name" value="J_dom_sf"/>
</dbReference>
<dbReference type="GO" id="GO:0001671">
    <property type="term" value="F:ATPase activator activity"/>
    <property type="evidence" value="ECO:0007669"/>
    <property type="project" value="InterPro"/>
</dbReference>
<gene>
    <name evidence="6" type="ORF">C8A03DRAFT_13316</name>
</gene>
<dbReference type="PANTHER" id="PTHR14021:SF15">
    <property type="entry name" value="IRON-SULFUR CLUSTER CO-CHAPERONE PROTEIN HSCB"/>
    <property type="match status" value="1"/>
</dbReference>
<feature type="compositionally biased region" description="Low complexity" evidence="4">
    <location>
        <begin position="143"/>
        <end position="165"/>
    </location>
</feature>
<feature type="compositionally biased region" description="Polar residues" evidence="4">
    <location>
        <begin position="64"/>
        <end position="90"/>
    </location>
</feature>
<accession>A0AAN7CEW6</accession>
<dbReference type="Proteomes" id="UP001303760">
    <property type="component" value="Unassembled WGS sequence"/>
</dbReference>
<reference evidence="6" key="2">
    <citation type="submission" date="2023-05" db="EMBL/GenBank/DDBJ databases">
        <authorList>
            <consortium name="Lawrence Berkeley National Laboratory"/>
            <person name="Steindorff A."/>
            <person name="Hensen N."/>
            <person name="Bonometti L."/>
            <person name="Westerberg I."/>
            <person name="Brannstrom I.O."/>
            <person name="Guillou S."/>
            <person name="Cros-Aarteil S."/>
            <person name="Calhoun S."/>
            <person name="Haridas S."/>
            <person name="Kuo A."/>
            <person name="Mondo S."/>
            <person name="Pangilinan J."/>
            <person name="Riley R."/>
            <person name="Labutti K."/>
            <person name="Andreopoulos B."/>
            <person name="Lipzen A."/>
            <person name="Chen C."/>
            <person name="Yanf M."/>
            <person name="Daum C."/>
            <person name="Ng V."/>
            <person name="Clum A."/>
            <person name="Ohm R."/>
            <person name="Martin F."/>
            <person name="Silar P."/>
            <person name="Natvig D."/>
            <person name="Lalanne C."/>
            <person name="Gautier V."/>
            <person name="Ament-Velasquez S.L."/>
            <person name="Kruys A."/>
            <person name="Hutchinson M.I."/>
            <person name="Powell A.J."/>
            <person name="Barry K."/>
            <person name="Miller A.N."/>
            <person name="Grigoriev I.V."/>
            <person name="Debuchy R."/>
            <person name="Gladieux P."/>
            <person name="Thoren M.H."/>
            <person name="Johannesson H."/>
        </authorList>
    </citation>
    <scope>NUCLEOTIDE SEQUENCE</scope>
    <source>
        <strain evidence="6">CBS 532.94</strain>
    </source>
</reference>
<dbReference type="SUPFAM" id="SSF46565">
    <property type="entry name" value="Chaperone J-domain"/>
    <property type="match status" value="1"/>
</dbReference>
<proteinExistence type="inferred from homology"/>
<dbReference type="Gene3D" id="1.10.287.110">
    <property type="entry name" value="DnaJ domain"/>
    <property type="match status" value="1"/>
</dbReference>
<feature type="coiled-coil region" evidence="3">
    <location>
        <begin position="222"/>
        <end position="262"/>
    </location>
</feature>
<dbReference type="Pfam" id="PF07743">
    <property type="entry name" value="HSCB_C"/>
    <property type="match status" value="1"/>
</dbReference>
<sequence>MRAPLVSSPGRAATYLCVACRREAIAALATQGAASRIAATVPSQRTIRTISSSQARRAAGQRWASASQSRGASTNFASAPAGTATSEPASATSPIPTYYALFPETLPNGPPPQGKFHIDLRALRREFLRLQAASHPDFHHHAAASSSSSPSTAEQPSSSSSSKSPARIRAEATSALINAAYKTLSSPLLRAQYLLREQHGIDLEGDEAGAEAAPDPELLMTVLEAREAIEEAEREEDLEEVRAANEERIRESEARLAEALETGDVQAAKEEAVRLRYWVNIREGVDNWERGKPVVLHH</sequence>